<dbReference type="AlphaFoldDB" id="A0AA88IZ83"/>
<evidence type="ECO:0000313" key="1">
    <source>
        <dbReference type="EMBL" id="GMN58759.1"/>
    </source>
</evidence>
<dbReference type="Proteomes" id="UP001187192">
    <property type="component" value="Unassembled WGS sequence"/>
</dbReference>
<reference evidence="1" key="1">
    <citation type="submission" date="2023-07" db="EMBL/GenBank/DDBJ databases">
        <title>draft genome sequence of fig (Ficus carica).</title>
        <authorList>
            <person name="Takahashi T."/>
            <person name="Nishimura K."/>
        </authorList>
    </citation>
    <scope>NUCLEOTIDE SEQUENCE</scope>
</reference>
<accession>A0AA88IZ83</accession>
<protein>
    <submittedName>
        <fullName evidence="1">Uncharacterized protein</fullName>
    </submittedName>
</protein>
<comment type="caution">
    <text evidence="1">The sequence shown here is derived from an EMBL/GenBank/DDBJ whole genome shotgun (WGS) entry which is preliminary data.</text>
</comment>
<dbReference type="EMBL" id="BTGU01000080">
    <property type="protein sequence ID" value="GMN58759.1"/>
    <property type="molecule type" value="Genomic_DNA"/>
</dbReference>
<name>A0AA88IZ83_FICCA</name>
<keyword evidence="2" id="KW-1185">Reference proteome</keyword>
<proteinExistence type="predicted"/>
<evidence type="ECO:0000313" key="2">
    <source>
        <dbReference type="Proteomes" id="UP001187192"/>
    </source>
</evidence>
<organism evidence="1 2">
    <name type="scientific">Ficus carica</name>
    <name type="common">Common fig</name>
    <dbReference type="NCBI Taxonomy" id="3494"/>
    <lineage>
        <taxon>Eukaryota</taxon>
        <taxon>Viridiplantae</taxon>
        <taxon>Streptophyta</taxon>
        <taxon>Embryophyta</taxon>
        <taxon>Tracheophyta</taxon>
        <taxon>Spermatophyta</taxon>
        <taxon>Magnoliopsida</taxon>
        <taxon>eudicotyledons</taxon>
        <taxon>Gunneridae</taxon>
        <taxon>Pentapetalae</taxon>
        <taxon>rosids</taxon>
        <taxon>fabids</taxon>
        <taxon>Rosales</taxon>
        <taxon>Moraceae</taxon>
        <taxon>Ficeae</taxon>
        <taxon>Ficus</taxon>
    </lineage>
</organism>
<gene>
    <name evidence="1" type="ORF">TIFTF001_027853</name>
</gene>
<sequence>MNNQNYNYCPNNLPTHYHLGLRNHENFSAPGFQQPIAEKKPLLEDLLMIDSCVKEFTGDVLHSDPLEHCLLNSSSMMDFGEEFYAKDDGVVDYVLALEAYLLRILRPSR</sequence>